<protein>
    <submittedName>
        <fullName evidence="1">Uncharacterized protein</fullName>
    </submittedName>
</protein>
<dbReference type="AlphaFoldDB" id="A0A645IJ18"/>
<comment type="caution">
    <text evidence="1">The sequence shown here is derived from an EMBL/GenBank/DDBJ whole genome shotgun (WGS) entry which is preliminary data.</text>
</comment>
<accession>A0A645IJ18</accession>
<dbReference type="EMBL" id="VSSQ01108752">
    <property type="protein sequence ID" value="MPN47333.1"/>
    <property type="molecule type" value="Genomic_DNA"/>
</dbReference>
<name>A0A645IJ18_9ZZZZ</name>
<proteinExistence type="predicted"/>
<organism evidence="1">
    <name type="scientific">bioreactor metagenome</name>
    <dbReference type="NCBI Taxonomy" id="1076179"/>
    <lineage>
        <taxon>unclassified sequences</taxon>
        <taxon>metagenomes</taxon>
        <taxon>ecological metagenomes</taxon>
    </lineage>
</organism>
<reference evidence="1" key="1">
    <citation type="submission" date="2019-08" db="EMBL/GenBank/DDBJ databases">
        <authorList>
            <person name="Kucharzyk K."/>
            <person name="Murdoch R.W."/>
            <person name="Higgins S."/>
            <person name="Loffler F."/>
        </authorList>
    </citation>
    <scope>NUCLEOTIDE SEQUENCE</scope>
</reference>
<evidence type="ECO:0000313" key="1">
    <source>
        <dbReference type="EMBL" id="MPN47333.1"/>
    </source>
</evidence>
<sequence length="85" mass="9476">MSIILFIIVEPISVKTINNPVQNEHNVITNSFPSDLDAKDSLNLDLNLRGEVNLVTIFVMKLTFKLLPSLNSFSGLCLSMKRATK</sequence>
<gene>
    <name evidence="1" type="ORF">SDC9_194935</name>
</gene>